<dbReference type="InterPro" id="IPR006868">
    <property type="entry name" value="DUF630"/>
</dbReference>
<protein>
    <submittedName>
        <fullName evidence="5 6">Protein ROLLING AND ERECT LEAF 2 isoform X1</fullName>
    </submittedName>
</protein>
<organism evidence="4 8">
    <name type="scientific">Phoenix dactylifera</name>
    <name type="common">Date palm</name>
    <dbReference type="NCBI Taxonomy" id="42345"/>
    <lineage>
        <taxon>Eukaryota</taxon>
        <taxon>Viridiplantae</taxon>
        <taxon>Streptophyta</taxon>
        <taxon>Embryophyta</taxon>
        <taxon>Tracheophyta</taxon>
        <taxon>Spermatophyta</taxon>
        <taxon>Magnoliopsida</taxon>
        <taxon>Liliopsida</taxon>
        <taxon>Arecaceae</taxon>
        <taxon>Coryphoideae</taxon>
        <taxon>Phoeniceae</taxon>
        <taxon>Phoenix</taxon>
    </lineage>
</organism>
<dbReference type="RefSeq" id="XP_038984405.1">
    <property type="nucleotide sequence ID" value="XM_039128477.1"/>
</dbReference>
<evidence type="ECO:0000313" key="6">
    <source>
        <dbReference type="RefSeq" id="XP_038984398.1"/>
    </source>
</evidence>
<sequence>MGCSTSKLDDPEAVRICRDRKNFIKEAIEQRNRFASGHIAYIQSLRRVSLALCTYVGGDEDHGFFFLDSYTTPPLTQVRKVSPEVISIPLKCFTLTPTKPGESSSFVANYFRPGEIPSVSIEEVPESPEIVRIESYYPMDDHYGINSSFTADAPPPSTSFFSSPYNRPSYPPASPQTSNWDLFWNPFSLMDTYGYPPMNSLDQVIDDDEITGLRMVRKEGIPELEGEEDKNNKENEESVKVEMVKKPKVVPEHTGEKVSRDRDKDDDKTRKVNEVKELQSQGTESMEVSESRKAMVLEVNNEQGVVSNRESTQETPRFTVYVNRRPTSMAEVMKDVEGQFLRICDSANEVSVMLEASRAQKSSNSIAVWMLNPASLFHSTSSLSSSSRLLKASSTSRDDGNENGGNHSEESLMISGSHKSTLDRLYVWEKKLYEEVKAEELLRIAYEKKCMQLRSQDLKGAEPSVVDKTRAAIRDLQTRLKVSINSMEYVSKRIETLRDQELYPQLVDLIRGLARMWTAVAECHRIQKRTIDEAKLLLFSSSPAAVPAGAPPPRASRSAARLEAEIRNWRSCLAAWIEAQRSYARALAGWILRCAPPTRDTGDQSAQVSPLSGASGAPPLYGVCVRWSRVLDAVDEKKAIEGVDFFAAGVGSVTGQLREGAAAAAEGLGMMTAEACARVLCAGMSVAAGTLAEFAGASAEGYEALLKTWEEGGREGGVDS</sequence>
<reference evidence="5 6" key="2">
    <citation type="submission" date="2025-04" db="UniProtKB">
        <authorList>
            <consortium name="RefSeq"/>
        </authorList>
    </citation>
    <scope>IDENTIFICATION</scope>
    <source>
        <tissue evidence="5 6">Young leaves</tissue>
    </source>
</reference>
<evidence type="ECO:0000313" key="5">
    <source>
        <dbReference type="RefSeq" id="XP_008781739.2"/>
    </source>
</evidence>
<dbReference type="Pfam" id="PF04783">
    <property type="entry name" value="DUF630"/>
    <property type="match status" value="1"/>
</dbReference>
<dbReference type="PANTHER" id="PTHR21450:SF3">
    <property type="entry name" value="DUF630 FAMILY PROTEIN (DUF630 AND DUF632)"/>
    <property type="match status" value="1"/>
</dbReference>
<reference evidence="4" key="1">
    <citation type="journal article" date="2019" name="Nat. Commun.">
        <title>Genome-wide association mapping of date palm fruit traits.</title>
        <authorList>
            <person name="Hazzouri K.M."/>
            <person name="Gros-Balthazard M."/>
            <person name="Flowers J.M."/>
            <person name="Copetti D."/>
            <person name="Lemansour A."/>
            <person name="Lebrun M."/>
            <person name="Masmoudi K."/>
            <person name="Ferrand S."/>
            <person name="Dhar M.I."/>
            <person name="Fresquez Z.A."/>
            <person name="Rosas U."/>
            <person name="Zhang J."/>
            <person name="Talag J."/>
            <person name="Lee S."/>
            <person name="Kudrna D."/>
            <person name="Powell R.F."/>
            <person name="Leitch I.J."/>
            <person name="Krueger R.R."/>
            <person name="Wing R.A."/>
            <person name="Amiri K.M.A."/>
            <person name="Purugganan M.D."/>
        </authorList>
    </citation>
    <scope>NUCLEOTIDE SEQUENCE [LARGE SCALE GENOMIC DNA]</scope>
    <source>
        <strain evidence="4">cv. Khalas</strain>
    </source>
</reference>
<evidence type="ECO:0000259" key="3">
    <source>
        <dbReference type="Pfam" id="PF04783"/>
    </source>
</evidence>
<proteinExistence type="predicted"/>
<keyword evidence="4" id="KW-1185">Reference proteome</keyword>
<evidence type="ECO:0000313" key="9">
    <source>
        <dbReference type="RefSeq" id="XP_038984405.1"/>
    </source>
</evidence>
<dbReference type="RefSeq" id="XP_038984398.1">
    <property type="nucleotide sequence ID" value="XM_039128470.1"/>
</dbReference>
<feature type="region of interest" description="Disordered" evidence="1">
    <location>
        <begin position="392"/>
        <end position="414"/>
    </location>
</feature>
<feature type="region of interest" description="Disordered" evidence="1">
    <location>
        <begin position="221"/>
        <end position="290"/>
    </location>
</feature>
<dbReference type="PANTHER" id="PTHR21450">
    <property type="entry name" value="PROTEIN ALTERED PHOSPHATE STARVATION RESPONSE 1"/>
    <property type="match status" value="1"/>
</dbReference>
<evidence type="ECO:0000313" key="4">
    <source>
        <dbReference type="Proteomes" id="UP000228380"/>
    </source>
</evidence>
<dbReference type="Pfam" id="PF04782">
    <property type="entry name" value="DUF632"/>
    <property type="match status" value="1"/>
</dbReference>
<dbReference type="RefSeq" id="XP_038984403.1">
    <property type="nucleotide sequence ID" value="XM_039128475.1"/>
</dbReference>
<accession>A0A8B9AK56</accession>
<dbReference type="Proteomes" id="UP000228380">
    <property type="component" value="Chromosome 1"/>
</dbReference>
<evidence type="ECO:0000313" key="7">
    <source>
        <dbReference type="RefSeq" id="XP_038984401.1"/>
    </source>
</evidence>
<dbReference type="AlphaFoldDB" id="A0A8B9AK56"/>
<feature type="domain" description="DUF632" evidence="2">
    <location>
        <begin position="329"/>
        <end position="650"/>
    </location>
</feature>
<feature type="compositionally biased region" description="Polar residues" evidence="1">
    <location>
        <begin position="278"/>
        <end position="288"/>
    </location>
</feature>
<evidence type="ECO:0000313" key="8">
    <source>
        <dbReference type="RefSeq" id="XP_038984403.1"/>
    </source>
</evidence>
<dbReference type="RefSeq" id="XP_038984401.1">
    <property type="nucleotide sequence ID" value="XM_039128473.1"/>
</dbReference>
<evidence type="ECO:0000256" key="1">
    <source>
        <dbReference type="SAM" id="MobiDB-lite"/>
    </source>
</evidence>
<dbReference type="RefSeq" id="XP_008781739.2">
    <property type="nucleotide sequence ID" value="XM_008783517.4"/>
</dbReference>
<gene>
    <name evidence="5 6 7 8 9" type="primary">LOC103701465</name>
</gene>
<feature type="domain" description="DUF630" evidence="3">
    <location>
        <begin position="1"/>
        <end position="57"/>
    </location>
</feature>
<dbReference type="OrthoDB" id="663995at2759"/>
<feature type="compositionally biased region" description="Basic and acidic residues" evidence="1">
    <location>
        <begin position="229"/>
        <end position="277"/>
    </location>
</feature>
<dbReference type="GeneID" id="103701465"/>
<name>A0A8B9AK56_PHODC</name>
<dbReference type="KEGG" id="pda:103701465"/>
<evidence type="ECO:0000259" key="2">
    <source>
        <dbReference type="Pfam" id="PF04782"/>
    </source>
</evidence>
<dbReference type="InterPro" id="IPR006867">
    <property type="entry name" value="DUF632"/>
</dbReference>